<accession>A0A7E4W7C2</accession>
<dbReference type="Proteomes" id="UP000492821">
    <property type="component" value="Unassembled WGS sequence"/>
</dbReference>
<evidence type="ECO:0000313" key="1">
    <source>
        <dbReference type="Proteomes" id="UP000492821"/>
    </source>
</evidence>
<name>A0A7E4W7C2_PANRE</name>
<reference evidence="1" key="1">
    <citation type="journal article" date="2013" name="Genetics">
        <title>The draft genome and transcriptome of Panagrellus redivivus are shaped by the harsh demands of a free-living lifestyle.</title>
        <authorList>
            <person name="Srinivasan J."/>
            <person name="Dillman A.R."/>
            <person name="Macchietto M.G."/>
            <person name="Heikkinen L."/>
            <person name="Lakso M."/>
            <person name="Fracchia K.M."/>
            <person name="Antoshechkin I."/>
            <person name="Mortazavi A."/>
            <person name="Wong G."/>
            <person name="Sternberg P.W."/>
        </authorList>
    </citation>
    <scope>NUCLEOTIDE SEQUENCE [LARGE SCALE GENOMIC DNA]</scope>
    <source>
        <strain evidence="1">MT8872</strain>
    </source>
</reference>
<keyword evidence="1" id="KW-1185">Reference proteome</keyword>
<protein>
    <submittedName>
        <fullName evidence="2">DUF4313 domain-containing protein</fullName>
    </submittedName>
</protein>
<evidence type="ECO:0000313" key="2">
    <source>
        <dbReference type="WBParaSite" id="Pan_g8485.t1"/>
    </source>
</evidence>
<sequence>MYDYDIASQNPVQRIVLDLTLFDDAYSIQVAAPNLIPFCQPVKVTTVHDYSTNYLKFDGRNNQFYDESNNAVTLGDYIREFCL</sequence>
<dbReference type="WBParaSite" id="Pan_g8485.t1">
    <property type="protein sequence ID" value="Pan_g8485.t1"/>
    <property type="gene ID" value="Pan_g8485"/>
</dbReference>
<reference evidence="2" key="2">
    <citation type="submission" date="2020-10" db="UniProtKB">
        <authorList>
            <consortium name="WormBaseParasite"/>
        </authorList>
    </citation>
    <scope>IDENTIFICATION</scope>
</reference>
<dbReference type="AlphaFoldDB" id="A0A7E4W7C2"/>
<proteinExistence type="predicted"/>
<organism evidence="1 2">
    <name type="scientific">Panagrellus redivivus</name>
    <name type="common">Microworm</name>
    <dbReference type="NCBI Taxonomy" id="6233"/>
    <lineage>
        <taxon>Eukaryota</taxon>
        <taxon>Metazoa</taxon>
        <taxon>Ecdysozoa</taxon>
        <taxon>Nematoda</taxon>
        <taxon>Chromadorea</taxon>
        <taxon>Rhabditida</taxon>
        <taxon>Tylenchina</taxon>
        <taxon>Panagrolaimomorpha</taxon>
        <taxon>Panagrolaimoidea</taxon>
        <taxon>Panagrolaimidae</taxon>
        <taxon>Panagrellus</taxon>
    </lineage>
</organism>